<feature type="region of interest" description="Disordered" evidence="2">
    <location>
        <begin position="139"/>
        <end position="175"/>
    </location>
</feature>
<reference evidence="3" key="1">
    <citation type="submission" date="2022-10" db="EMBL/GenBank/DDBJ databases">
        <title>Culturing micro-colonial fungi from biological soil crusts in the Mojave desert and describing Neophaeococcomyces mojavensis, and introducing the new genera and species Taxawa tesnikishii.</title>
        <authorList>
            <person name="Kurbessoian T."/>
            <person name="Stajich J.E."/>
        </authorList>
    </citation>
    <scope>NUCLEOTIDE SEQUENCE</scope>
    <source>
        <strain evidence="3">TK_1</strain>
    </source>
</reference>
<feature type="region of interest" description="Disordered" evidence="2">
    <location>
        <begin position="347"/>
        <end position="417"/>
    </location>
</feature>
<protein>
    <submittedName>
        <fullName evidence="3">Uncharacterized protein</fullName>
    </submittedName>
</protein>
<sequence>MHELADLDNLPPGVRFSEAALNILPPERVAKCRKSGMGMGKAGLFPDDALEHMEQTLKKHKEESRRFAEMLSEIKAEDLPKEVKEKEVEAAVDVQSEQSFRMPFINKALTGGQSKESLGPPIEDTWSRHTFLSLQRLVDEKNTAQTNPKDKIELQNNDASRPSTLQPQTKPGPPLKVSRLSALILQLSRGIIPDDHPELVTLAKKFAAKCIEGSPEWMHEIIRTEAGRQTKILTIIDIMGFAVTTNNMEEWERLHRHLTISFEWGKTRNELMGKYGAPPEKLNMKIREAFAGMTEEELKDKYPGIRTIPFFGESAADEALESLMGLSFGTASAALVLDAQPATKSTCKNTEVAENTERGPDVGTAPTDMQRRARRAVKAVRKSKAGESRAGSGKPDANQTRTTTAQPVAKPTVETSDHVEHLQVVEKELYTAATAKPSLDPYSFSVILDAAKNKGCPPELLRIASITYQAHLSRMFDVVMERLNPSEKAEMMDLGDGKREFLSDGTREKIRAITIEIAAKETETTQATTKAEPPTPALDTASQPEISKKLLRSFLKSDSFHEQDSFEVCPDISMPRSRWDAEMLDFKFHDTMRYTKWKEHVNHIRWDLEVDVNRRVAMAKNRMTSAGVPGRW</sequence>
<dbReference type="Proteomes" id="UP001172684">
    <property type="component" value="Unassembled WGS sequence"/>
</dbReference>
<evidence type="ECO:0000313" key="4">
    <source>
        <dbReference type="Proteomes" id="UP001172684"/>
    </source>
</evidence>
<comment type="caution">
    <text evidence="3">The sequence shown here is derived from an EMBL/GenBank/DDBJ whole genome shotgun (WGS) entry which is preliminary data.</text>
</comment>
<feature type="compositionally biased region" description="Polar residues" evidence="2">
    <location>
        <begin position="154"/>
        <end position="169"/>
    </location>
</feature>
<feature type="compositionally biased region" description="Basic and acidic residues" evidence="2">
    <location>
        <begin position="139"/>
        <end position="153"/>
    </location>
</feature>
<name>A0ABQ9NIG4_9PEZI</name>
<evidence type="ECO:0000313" key="3">
    <source>
        <dbReference type="EMBL" id="KAJ9658847.1"/>
    </source>
</evidence>
<dbReference type="EMBL" id="JAPDRL010000082">
    <property type="protein sequence ID" value="KAJ9658847.1"/>
    <property type="molecule type" value="Genomic_DNA"/>
</dbReference>
<feature type="compositionally biased region" description="Polar residues" evidence="2">
    <location>
        <begin position="397"/>
        <end position="406"/>
    </location>
</feature>
<proteinExistence type="predicted"/>
<organism evidence="3 4">
    <name type="scientific">Coniosporium apollinis</name>
    <dbReference type="NCBI Taxonomy" id="61459"/>
    <lineage>
        <taxon>Eukaryota</taxon>
        <taxon>Fungi</taxon>
        <taxon>Dikarya</taxon>
        <taxon>Ascomycota</taxon>
        <taxon>Pezizomycotina</taxon>
        <taxon>Dothideomycetes</taxon>
        <taxon>Dothideomycetes incertae sedis</taxon>
        <taxon>Coniosporium</taxon>
    </lineage>
</organism>
<keyword evidence="4" id="KW-1185">Reference proteome</keyword>
<evidence type="ECO:0000256" key="2">
    <source>
        <dbReference type="SAM" id="MobiDB-lite"/>
    </source>
</evidence>
<evidence type="ECO:0000256" key="1">
    <source>
        <dbReference type="SAM" id="Coils"/>
    </source>
</evidence>
<accession>A0ABQ9NIG4</accession>
<gene>
    <name evidence="3" type="ORF">H2201_007628</name>
</gene>
<keyword evidence="1" id="KW-0175">Coiled coil</keyword>
<feature type="coiled-coil region" evidence="1">
    <location>
        <begin position="50"/>
        <end position="77"/>
    </location>
</feature>
<feature type="compositionally biased region" description="Basic residues" evidence="2">
    <location>
        <begin position="372"/>
        <end position="383"/>
    </location>
</feature>